<dbReference type="PRINTS" id="PR00080">
    <property type="entry name" value="SDRFAMILY"/>
</dbReference>
<proteinExistence type="inferred from homology"/>
<dbReference type="AlphaFoldDB" id="A0AA96FBA3"/>
<dbReference type="CDD" id="cd05374">
    <property type="entry name" value="17beta-HSD-like_SDR_c"/>
    <property type="match status" value="1"/>
</dbReference>
<keyword evidence="2" id="KW-0560">Oxidoreductase</keyword>
<evidence type="ECO:0000256" key="3">
    <source>
        <dbReference type="RuleBase" id="RU000363"/>
    </source>
</evidence>
<dbReference type="InterPro" id="IPR051911">
    <property type="entry name" value="SDR_oxidoreductase"/>
</dbReference>
<dbReference type="Gene3D" id="3.40.50.720">
    <property type="entry name" value="NAD(P)-binding Rossmann-like Domain"/>
    <property type="match status" value="1"/>
</dbReference>
<dbReference type="EMBL" id="CP134880">
    <property type="protein sequence ID" value="WNM26599.1"/>
    <property type="molecule type" value="Genomic_DNA"/>
</dbReference>
<organism evidence="5">
    <name type="scientific">Demequina capsici</name>
    <dbReference type="NCBI Taxonomy" id="3075620"/>
    <lineage>
        <taxon>Bacteria</taxon>
        <taxon>Bacillati</taxon>
        <taxon>Actinomycetota</taxon>
        <taxon>Actinomycetes</taxon>
        <taxon>Micrococcales</taxon>
        <taxon>Demequinaceae</taxon>
        <taxon>Demequina</taxon>
    </lineage>
</organism>
<name>A0AA96FBA3_9MICO</name>
<feature type="domain" description="Ketoreductase" evidence="4">
    <location>
        <begin position="2"/>
        <end position="183"/>
    </location>
</feature>
<dbReference type="SUPFAM" id="SSF51735">
    <property type="entry name" value="NAD(P)-binding Rossmann-fold domains"/>
    <property type="match status" value="1"/>
</dbReference>
<dbReference type="InterPro" id="IPR020904">
    <property type="entry name" value="Sc_DH/Rdtase_CS"/>
</dbReference>
<comment type="similarity">
    <text evidence="1 3">Belongs to the short-chain dehydrogenases/reductases (SDR) family.</text>
</comment>
<evidence type="ECO:0000256" key="2">
    <source>
        <dbReference type="ARBA" id="ARBA00023002"/>
    </source>
</evidence>
<evidence type="ECO:0000256" key="1">
    <source>
        <dbReference type="ARBA" id="ARBA00006484"/>
    </source>
</evidence>
<dbReference type="PRINTS" id="PR00081">
    <property type="entry name" value="GDHRDH"/>
</dbReference>
<dbReference type="RefSeq" id="WP_313542457.1">
    <property type="nucleotide sequence ID" value="NZ_CP134880.1"/>
</dbReference>
<dbReference type="InterPro" id="IPR057326">
    <property type="entry name" value="KR_dom"/>
</dbReference>
<protein>
    <submittedName>
        <fullName evidence="5">Oxidoreductase</fullName>
    </submittedName>
</protein>
<evidence type="ECO:0000313" key="5">
    <source>
        <dbReference type="EMBL" id="WNM26599.1"/>
    </source>
</evidence>
<accession>A0AA96FBA3</accession>
<dbReference type="NCBIfam" id="NF004824">
    <property type="entry name" value="PRK06180.1"/>
    <property type="match status" value="1"/>
</dbReference>
<dbReference type="GO" id="GO:0016491">
    <property type="term" value="F:oxidoreductase activity"/>
    <property type="evidence" value="ECO:0007669"/>
    <property type="project" value="UniProtKB-KW"/>
</dbReference>
<dbReference type="Pfam" id="PF00106">
    <property type="entry name" value="adh_short"/>
    <property type="match status" value="1"/>
</dbReference>
<evidence type="ECO:0000259" key="4">
    <source>
        <dbReference type="SMART" id="SM00822"/>
    </source>
</evidence>
<dbReference type="InterPro" id="IPR036291">
    <property type="entry name" value="NAD(P)-bd_dom_sf"/>
</dbReference>
<dbReference type="PROSITE" id="PS00061">
    <property type="entry name" value="ADH_SHORT"/>
    <property type="match status" value="1"/>
</dbReference>
<gene>
    <name evidence="5" type="ORF">RN607_10355</name>
</gene>
<reference evidence="5" key="1">
    <citation type="submission" date="2023-09" db="EMBL/GenBank/DDBJ databases">
        <title>Demequina sp. a novel bacteria isolated from Capsicum annuum.</title>
        <authorList>
            <person name="Humaira Z."/>
            <person name="Lee J."/>
            <person name="Cho D."/>
        </authorList>
    </citation>
    <scope>NUCLEOTIDE SEQUENCE</scope>
    <source>
        <strain evidence="5">PMTSA13</strain>
    </source>
</reference>
<dbReference type="SMART" id="SM00822">
    <property type="entry name" value="PKS_KR"/>
    <property type="match status" value="1"/>
</dbReference>
<dbReference type="PANTHER" id="PTHR43976:SF16">
    <property type="entry name" value="SHORT-CHAIN DEHYDROGENASE_REDUCTASE FAMILY PROTEIN"/>
    <property type="match status" value="1"/>
</dbReference>
<dbReference type="KEGG" id="dcp:RN607_10355"/>
<sequence>MSVWFITGCSTGIGRATAEVAAEAGHTVIATARRPETLDDLVARFPANVHALPLDVTDDASIAAAVSTAIHRAGRVDVLLNNAGIGLFSTIEESDPADAHAVMDANFWGAAKVTTALLPHLRTQRSGHILTISSIAGVRGSAGLGYYCASKFAVSGFMEALAAEVGHLGIKITLVEPGPVRSLWIPSGAKNEDIMPDYAPVMEPFWDRIHALPGHQPGSPTALAEAMLTLVAAQEPPRHFIAGAHALTQTRAKLTSLGAEVDAWEQLTLSVDRPHE</sequence>
<dbReference type="Proteomes" id="UP001303408">
    <property type="component" value="Chromosome"/>
</dbReference>
<dbReference type="PANTHER" id="PTHR43976">
    <property type="entry name" value="SHORT CHAIN DEHYDROGENASE"/>
    <property type="match status" value="1"/>
</dbReference>
<dbReference type="InterPro" id="IPR002347">
    <property type="entry name" value="SDR_fam"/>
</dbReference>